<evidence type="ECO:0000256" key="5">
    <source>
        <dbReference type="SAM" id="Phobius"/>
    </source>
</evidence>
<evidence type="ECO:0000256" key="3">
    <source>
        <dbReference type="ARBA" id="ARBA00022989"/>
    </source>
</evidence>
<evidence type="ECO:0000256" key="2">
    <source>
        <dbReference type="ARBA" id="ARBA00022692"/>
    </source>
</evidence>
<dbReference type="Pfam" id="PF04172">
    <property type="entry name" value="LrgB"/>
    <property type="match status" value="1"/>
</dbReference>
<reference evidence="6" key="1">
    <citation type="submission" date="2020-04" db="EMBL/GenBank/DDBJ databases">
        <title>Deep metagenomics examines the oral microbiome during advanced dental caries in children, revealing novel taxa and co-occurrences with host molecules.</title>
        <authorList>
            <person name="Baker J.L."/>
            <person name="Morton J.T."/>
            <person name="Dinis M."/>
            <person name="Alvarez R."/>
            <person name="Tran N.C."/>
            <person name="Knight R."/>
            <person name="Edlund A."/>
        </authorList>
    </citation>
    <scope>NUCLEOTIDE SEQUENCE</scope>
    <source>
        <strain evidence="6">JCVI_32_bin.24</strain>
    </source>
</reference>
<accession>A0A930G295</accession>
<feature type="transmembrane region" description="Helical" evidence="5">
    <location>
        <begin position="46"/>
        <end position="64"/>
    </location>
</feature>
<feature type="transmembrane region" description="Helical" evidence="5">
    <location>
        <begin position="214"/>
        <end position="238"/>
    </location>
</feature>
<dbReference type="InterPro" id="IPR007300">
    <property type="entry name" value="CidB/LrgB"/>
</dbReference>
<name>A0A930G295_9RHOO</name>
<keyword evidence="4 5" id="KW-0472">Membrane</keyword>
<dbReference type="PANTHER" id="PTHR30249:SF0">
    <property type="entry name" value="PLASTIDAL GLYCOLATE_GLYCERATE TRANSLOCATOR 1, CHLOROPLASTIC"/>
    <property type="match status" value="1"/>
</dbReference>
<feature type="transmembrane region" description="Helical" evidence="5">
    <location>
        <begin position="103"/>
        <end position="125"/>
    </location>
</feature>
<feature type="transmembrane region" description="Helical" evidence="5">
    <location>
        <begin position="70"/>
        <end position="91"/>
    </location>
</feature>
<feature type="transmembrane region" description="Helical" evidence="5">
    <location>
        <begin position="12"/>
        <end position="34"/>
    </location>
</feature>
<dbReference type="PANTHER" id="PTHR30249">
    <property type="entry name" value="PUTATIVE SEROTONIN TRANSPORTER"/>
    <property type="match status" value="1"/>
</dbReference>
<dbReference type="Proteomes" id="UP000718593">
    <property type="component" value="Unassembled WGS sequence"/>
</dbReference>
<keyword evidence="3 5" id="KW-1133">Transmembrane helix</keyword>
<proteinExistence type="predicted"/>
<dbReference type="AlphaFoldDB" id="A0A930G295"/>
<evidence type="ECO:0000313" key="6">
    <source>
        <dbReference type="EMBL" id="MBF1165573.1"/>
    </source>
</evidence>
<feature type="transmembrane region" description="Helical" evidence="5">
    <location>
        <begin position="155"/>
        <end position="178"/>
    </location>
</feature>
<protein>
    <submittedName>
        <fullName evidence="6">LrgB family protein</fullName>
    </submittedName>
</protein>
<evidence type="ECO:0000256" key="4">
    <source>
        <dbReference type="ARBA" id="ARBA00023136"/>
    </source>
</evidence>
<organism evidence="6 7">
    <name type="scientific">Dechloromonas agitata</name>
    <dbReference type="NCBI Taxonomy" id="73030"/>
    <lineage>
        <taxon>Bacteria</taxon>
        <taxon>Pseudomonadati</taxon>
        <taxon>Pseudomonadota</taxon>
        <taxon>Betaproteobacteria</taxon>
        <taxon>Rhodocyclales</taxon>
        <taxon>Azonexaceae</taxon>
        <taxon>Dechloromonas</taxon>
    </lineage>
</organism>
<evidence type="ECO:0000313" key="7">
    <source>
        <dbReference type="Proteomes" id="UP000718593"/>
    </source>
</evidence>
<keyword evidence="2 5" id="KW-0812">Transmembrane</keyword>
<dbReference type="GO" id="GO:0016020">
    <property type="term" value="C:membrane"/>
    <property type="evidence" value="ECO:0007669"/>
    <property type="project" value="UniProtKB-SubCell"/>
</dbReference>
<dbReference type="EMBL" id="JABZMI010000233">
    <property type="protein sequence ID" value="MBF1165573.1"/>
    <property type="molecule type" value="Genomic_DNA"/>
</dbReference>
<gene>
    <name evidence="6" type="ORF">HXL68_11095</name>
</gene>
<comment type="caution">
    <text evidence="6">The sequence shown here is derived from an EMBL/GenBank/DDBJ whole genome shotgun (WGS) entry which is preliminary data.</text>
</comment>
<evidence type="ECO:0000256" key="1">
    <source>
        <dbReference type="ARBA" id="ARBA00004141"/>
    </source>
</evidence>
<comment type="subcellular location">
    <subcellularLocation>
        <location evidence="1">Membrane</location>
        <topology evidence="1">Multi-pass membrane protein</topology>
    </subcellularLocation>
</comment>
<sequence>MTAELSQIWVYLAASPLLGLTVTLLAYQGAFWIYQRSGNNPLANPVLIAVTALVLFLTATGTTYETYFAGAQFVHFLLGPATVALAIPLYTQFKRVRAMLLPVLAGLLAGSLTAIVSAVLIGRLFGASQSTQLSLAPKSVTTPIAMGIAERIGGIPSLTAVLVIVTGILGALGARYVFDAMKLHDPAIRGFAIGIASHGIGTARAFQVNEQTGAFAALAMGLNGALTAMLVPVLAHWLSPLIGH</sequence>